<keyword evidence="1" id="KW-0732">Signal</keyword>
<evidence type="ECO:0000256" key="1">
    <source>
        <dbReference type="SAM" id="SignalP"/>
    </source>
</evidence>
<dbReference type="AlphaFoldDB" id="A0AAE0KB22"/>
<feature type="signal peptide" evidence="1">
    <location>
        <begin position="1"/>
        <end position="22"/>
    </location>
</feature>
<gene>
    <name evidence="2" type="ORF">B0T24DRAFT_623051</name>
</gene>
<feature type="chain" id="PRO_5042266602" description="Secreted protein" evidence="1">
    <location>
        <begin position="23"/>
        <end position="104"/>
    </location>
</feature>
<dbReference type="EMBL" id="JAULSN010000004">
    <property type="protein sequence ID" value="KAK3373404.1"/>
    <property type="molecule type" value="Genomic_DNA"/>
</dbReference>
<reference evidence="2" key="2">
    <citation type="submission" date="2023-06" db="EMBL/GenBank/DDBJ databases">
        <authorList>
            <consortium name="Lawrence Berkeley National Laboratory"/>
            <person name="Haridas S."/>
            <person name="Hensen N."/>
            <person name="Bonometti L."/>
            <person name="Westerberg I."/>
            <person name="Brannstrom I.O."/>
            <person name="Guillou S."/>
            <person name="Cros-Aarteil S."/>
            <person name="Calhoun S."/>
            <person name="Kuo A."/>
            <person name="Mondo S."/>
            <person name="Pangilinan J."/>
            <person name="Riley R."/>
            <person name="Labutti K."/>
            <person name="Andreopoulos B."/>
            <person name="Lipzen A."/>
            <person name="Chen C."/>
            <person name="Yanf M."/>
            <person name="Daum C."/>
            <person name="Ng V."/>
            <person name="Clum A."/>
            <person name="Steindorff A."/>
            <person name="Ohm R."/>
            <person name="Martin F."/>
            <person name="Silar P."/>
            <person name="Natvig D."/>
            <person name="Lalanne C."/>
            <person name="Gautier V."/>
            <person name="Ament-Velasquez S.L."/>
            <person name="Kruys A."/>
            <person name="Hutchinson M.I."/>
            <person name="Powell A.J."/>
            <person name="Barry K."/>
            <person name="Miller A.N."/>
            <person name="Grigoriev I.V."/>
            <person name="Debuchy R."/>
            <person name="Gladieux P."/>
            <person name="Thoren M.H."/>
            <person name="Johannesson H."/>
        </authorList>
    </citation>
    <scope>NUCLEOTIDE SEQUENCE</scope>
    <source>
        <strain evidence="2">CBS 958.72</strain>
    </source>
</reference>
<reference evidence="2" key="1">
    <citation type="journal article" date="2023" name="Mol. Phylogenet. Evol.">
        <title>Genome-scale phylogeny and comparative genomics of the fungal order Sordariales.</title>
        <authorList>
            <person name="Hensen N."/>
            <person name="Bonometti L."/>
            <person name="Westerberg I."/>
            <person name="Brannstrom I.O."/>
            <person name="Guillou S."/>
            <person name="Cros-Aarteil S."/>
            <person name="Calhoun S."/>
            <person name="Haridas S."/>
            <person name="Kuo A."/>
            <person name="Mondo S."/>
            <person name="Pangilinan J."/>
            <person name="Riley R."/>
            <person name="LaButti K."/>
            <person name="Andreopoulos B."/>
            <person name="Lipzen A."/>
            <person name="Chen C."/>
            <person name="Yan M."/>
            <person name="Daum C."/>
            <person name="Ng V."/>
            <person name="Clum A."/>
            <person name="Steindorff A."/>
            <person name="Ohm R.A."/>
            <person name="Martin F."/>
            <person name="Silar P."/>
            <person name="Natvig D.O."/>
            <person name="Lalanne C."/>
            <person name="Gautier V."/>
            <person name="Ament-Velasquez S.L."/>
            <person name="Kruys A."/>
            <person name="Hutchinson M.I."/>
            <person name="Powell A.J."/>
            <person name="Barry K."/>
            <person name="Miller A.N."/>
            <person name="Grigoriev I.V."/>
            <person name="Debuchy R."/>
            <person name="Gladieux P."/>
            <person name="Hiltunen Thoren M."/>
            <person name="Johannesson H."/>
        </authorList>
    </citation>
    <scope>NUCLEOTIDE SEQUENCE</scope>
    <source>
        <strain evidence="2">CBS 958.72</strain>
    </source>
</reference>
<keyword evidence="3" id="KW-1185">Reference proteome</keyword>
<protein>
    <recommendedName>
        <fullName evidence="4">Secreted protein</fullName>
    </recommendedName>
</protein>
<dbReference type="Proteomes" id="UP001287356">
    <property type="component" value="Unassembled WGS sequence"/>
</dbReference>
<name>A0AAE0KB22_9PEZI</name>
<accession>A0AAE0KB22</accession>
<organism evidence="2 3">
    <name type="scientific">Lasiosphaeria ovina</name>
    <dbReference type="NCBI Taxonomy" id="92902"/>
    <lineage>
        <taxon>Eukaryota</taxon>
        <taxon>Fungi</taxon>
        <taxon>Dikarya</taxon>
        <taxon>Ascomycota</taxon>
        <taxon>Pezizomycotina</taxon>
        <taxon>Sordariomycetes</taxon>
        <taxon>Sordariomycetidae</taxon>
        <taxon>Sordariales</taxon>
        <taxon>Lasiosphaeriaceae</taxon>
        <taxon>Lasiosphaeria</taxon>
    </lineage>
</organism>
<sequence length="104" mass="11184">MQARAGFKGRLSLSIAIAIAIAITTAPREGNLILSGTCWAARWRSQSAPGCILHLVAINSRYYDSDTYCRPSLTRASPGTATVLGSSVRLSRIGSCFLLVVYYT</sequence>
<proteinExistence type="predicted"/>
<evidence type="ECO:0000313" key="3">
    <source>
        <dbReference type="Proteomes" id="UP001287356"/>
    </source>
</evidence>
<evidence type="ECO:0008006" key="4">
    <source>
        <dbReference type="Google" id="ProtNLM"/>
    </source>
</evidence>
<evidence type="ECO:0000313" key="2">
    <source>
        <dbReference type="EMBL" id="KAK3373404.1"/>
    </source>
</evidence>
<comment type="caution">
    <text evidence="2">The sequence shown here is derived from an EMBL/GenBank/DDBJ whole genome shotgun (WGS) entry which is preliminary data.</text>
</comment>